<evidence type="ECO:0000256" key="4">
    <source>
        <dbReference type="ARBA" id="ARBA00023163"/>
    </source>
</evidence>
<evidence type="ECO:0000256" key="6">
    <source>
        <dbReference type="SAM" id="Coils"/>
    </source>
</evidence>
<dbReference type="SUPFAM" id="SSF48452">
    <property type="entry name" value="TPR-like"/>
    <property type="match status" value="1"/>
</dbReference>
<dbReference type="InterPro" id="IPR011990">
    <property type="entry name" value="TPR-like_helical_dom_sf"/>
</dbReference>
<dbReference type="Pfam" id="PF00486">
    <property type="entry name" value="Trans_reg_C"/>
    <property type="match status" value="1"/>
</dbReference>
<keyword evidence="2" id="KW-0805">Transcription regulation</keyword>
<evidence type="ECO:0000256" key="3">
    <source>
        <dbReference type="ARBA" id="ARBA00023125"/>
    </source>
</evidence>
<dbReference type="SMART" id="SM00862">
    <property type="entry name" value="Trans_reg_C"/>
    <property type="match status" value="1"/>
</dbReference>
<reference evidence="10" key="1">
    <citation type="submission" date="2018-05" db="EMBL/GenBank/DDBJ databases">
        <authorList>
            <person name="Klenk H.-P."/>
            <person name="Huntemann M."/>
            <person name="Clum A."/>
            <person name="Pillay M."/>
            <person name="Palaniappan K."/>
            <person name="Varghese N."/>
            <person name="Mikhailova N."/>
            <person name="Stamatis D."/>
            <person name="Reddy T."/>
            <person name="Daum C."/>
            <person name="Shapiro N."/>
            <person name="Ivanova N."/>
            <person name="Kyrpides N."/>
            <person name="Woyke T."/>
        </authorList>
    </citation>
    <scope>NUCLEOTIDE SEQUENCE [LARGE SCALE GENOMIC DNA]</scope>
    <source>
        <strain evidence="10">DSM 45417</strain>
    </source>
</reference>
<evidence type="ECO:0000256" key="1">
    <source>
        <dbReference type="ARBA" id="ARBA00005820"/>
    </source>
</evidence>
<keyword evidence="4" id="KW-0804">Transcription</keyword>
<dbReference type="EMBL" id="QGTX01000001">
    <property type="protein sequence ID" value="PWW23664.1"/>
    <property type="molecule type" value="Genomic_DNA"/>
</dbReference>
<organism evidence="9 10">
    <name type="scientific">Geodermatophilus normandii</name>
    <dbReference type="NCBI Taxonomy" id="1137989"/>
    <lineage>
        <taxon>Bacteria</taxon>
        <taxon>Bacillati</taxon>
        <taxon>Actinomycetota</taxon>
        <taxon>Actinomycetes</taxon>
        <taxon>Geodermatophilales</taxon>
        <taxon>Geodermatophilaceae</taxon>
        <taxon>Geodermatophilus</taxon>
    </lineage>
</organism>
<evidence type="ECO:0000313" key="10">
    <source>
        <dbReference type="Proteomes" id="UP000246661"/>
    </source>
</evidence>
<feature type="coiled-coil region" evidence="6">
    <location>
        <begin position="160"/>
        <end position="187"/>
    </location>
</feature>
<name>A0A317QLA0_9ACTN</name>
<dbReference type="GO" id="GO:0003677">
    <property type="term" value="F:DNA binding"/>
    <property type="evidence" value="ECO:0007669"/>
    <property type="project" value="UniProtKB-UniRule"/>
</dbReference>
<comment type="caution">
    <text evidence="9">The sequence shown here is derived from an EMBL/GenBank/DDBJ whole genome shotgun (WGS) entry which is preliminary data.</text>
</comment>
<feature type="DNA-binding region" description="OmpR/PhoB-type" evidence="5">
    <location>
        <begin position="1"/>
        <end position="106"/>
    </location>
</feature>
<comment type="similarity">
    <text evidence="1">Belongs to the AfsR/DnrI/RedD regulatory family.</text>
</comment>
<dbReference type="InterPro" id="IPR051677">
    <property type="entry name" value="AfsR-DnrI-RedD_regulator"/>
</dbReference>
<protein>
    <submittedName>
        <fullName evidence="9">DNA-binding SARP family transcriptional activator</fullName>
    </submittedName>
</protein>
<dbReference type="InterPro" id="IPR005158">
    <property type="entry name" value="BTAD"/>
</dbReference>
<feature type="compositionally biased region" description="Basic and acidic residues" evidence="7">
    <location>
        <begin position="246"/>
        <end position="257"/>
    </location>
</feature>
<feature type="region of interest" description="Disordered" evidence="7">
    <location>
        <begin position="246"/>
        <end position="290"/>
    </location>
</feature>
<dbReference type="Gene3D" id="1.10.10.10">
    <property type="entry name" value="Winged helix-like DNA-binding domain superfamily/Winged helix DNA-binding domain"/>
    <property type="match status" value="1"/>
</dbReference>
<evidence type="ECO:0000256" key="5">
    <source>
        <dbReference type="PROSITE-ProRule" id="PRU01091"/>
    </source>
</evidence>
<accession>A0A317QLA0</accession>
<dbReference type="PROSITE" id="PS51755">
    <property type="entry name" value="OMPR_PHOB"/>
    <property type="match status" value="1"/>
</dbReference>
<dbReference type="InterPro" id="IPR001867">
    <property type="entry name" value="OmpR/PhoB-type_DNA-bd"/>
</dbReference>
<proteinExistence type="inferred from homology"/>
<dbReference type="RefSeq" id="WP_110006016.1">
    <property type="nucleotide sequence ID" value="NZ_QGTX01000001.1"/>
</dbReference>
<evidence type="ECO:0000313" key="9">
    <source>
        <dbReference type="EMBL" id="PWW23664.1"/>
    </source>
</evidence>
<dbReference type="GO" id="GO:0000160">
    <property type="term" value="P:phosphorelay signal transduction system"/>
    <property type="evidence" value="ECO:0007669"/>
    <property type="project" value="InterPro"/>
</dbReference>
<dbReference type="Proteomes" id="UP000246661">
    <property type="component" value="Unassembled WGS sequence"/>
</dbReference>
<sequence length="290" mass="31182">MQGDATADVLSFRDLGPLEVRRAGTPVALGGARLSAALSLLLVNAGRQVSVDALTEATWGADSPARSPSTLDSHIWRLRKALEPDRRPGAPSGVLVREPGGYRLVADPATVDSRRFAALAGEARSLLAADRPHEAGRAAEQALALWRGRPYPTVADEPWATAAVARLEELRDQLRELLAEALLADGAPERALLEVGAAVAEAPLRERLWSLRMLAQHRLGRPEEALRSYQQVRAVLRDELGLEPGPELRELHGRMLAEDPTLAGPAPARPAPPVPARGGPPRTGEPRRDR</sequence>
<evidence type="ECO:0000256" key="7">
    <source>
        <dbReference type="SAM" id="MobiDB-lite"/>
    </source>
</evidence>
<keyword evidence="6" id="KW-0175">Coiled coil</keyword>
<dbReference type="Gene3D" id="1.25.40.10">
    <property type="entry name" value="Tetratricopeptide repeat domain"/>
    <property type="match status" value="1"/>
</dbReference>
<dbReference type="GO" id="GO:0006355">
    <property type="term" value="P:regulation of DNA-templated transcription"/>
    <property type="evidence" value="ECO:0007669"/>
    <property type="project" value="InterPro"/>
</dbReference>
<feature type="domain" description="OmpR/PhoB-type" evidence="8">
    <location>
        <begin position="1"/>
        <end position="106"/>
    </location>
</feature>
<keyword evidence="3 5" id="KW-0238">DNA-binding</keyword>
<keyword evidence="10" id="KW-1185">Reference proteome</keyword>
<dbReference type="InterPro" id="IPR036388">
    <property type="entry name" value="WH-like_DNA-bd_sf"/>
</dbReference>
<dbReference type="Pfam" id="PF03704">
    <property type="entry name" value="BTAD"/>
    <property type="match status" value="1"/>
</dbReference>
<evidence type="ECO:0000259" key="8">
    <source>
        <dbReference type="PROSITE" id="PS51755"/>
    </source>
</evidence>
<gene>
    <name evidence="9" type="ORF">JD79_02839</name>
</gene>
<dbReference type="SMART" id="SM01043">
    <property type="entry name" value="BTAD"/>
    <property type="match status" value="1"/>
</dbReference>
<dbReference type="SUPFAM" id="SSF46894">
    <property type="entry name" value="C-terminal effector domain of the bipartite response regulators"/>
    <property type="match status" value="1"/>
</dbReference>
<dbReference type="CDD" id="cd15831">
    <property type="entry name" value="BTAD"/>
    <property type="match status" value="1"/>
</dbReference>
<dbReference type="PANTHER" id="PTHR35807">
    <property type="entry name" value="TRANSCRIPTIONAL REGULATOR REDD-RELATED"/>
    <property type="match status" value="1"/>
</dbReference>
<dbReference type="InterPro" id="IPR016032">
    <property type="entry name" value="Sig_transdc_resp-reg_C-effctor"/>
</dbReference>
<dbReference type="PANTHER" id="PTHR35807:SF1">
    <property type="entry name" value="TRANSCRIPTIONAL REGULATOR REDD"/>
    <property type="match status" value="1"/>
</dbReference>
<evidence type="ECO:0000256" key="2">
    <source>
        <dbReference type="ARBA" id="ARBA00023015"/>
    </source>
</evidence>
<dbReference type="AlphaFoldDB" id="A0A317QLA0"/>